<gene>
    <name evidence="2" type="ORF">HUK84_00425</name>
</gene>
<dbReference type="InterPro" id="IPR007138">
    <property type="entry name" value="ABM_dom"/>
</dbReference>
<dbReference type="Proteomes" id="UP000534870">
    <property type="component" value="Unassembled WGS sequence"/>
</dbReference>
<evidence type="ECO:0000259" key="1">
    <source>
        <dbReference type="PROSITE" id="PS51725"/>
    </source>
</evidence>
<dbReference type="RefSeq" id="WP_176638430.1">
    <property type="nucleotide sequence ID" value="NZ_JABXXP010000002.1"/>
</dbReference>
<keyword evidence="2" id="KW-0560">Oxidoreductase</keyword>
<dbReference type="Gene3D" id="3.30.70.100">
    <property type="match status" value="1"/>
</dbReference>
<dbReference type="Pfam" id="PF03992">
    <property type="entry name" value="ABM"/>
    <property type="match status" value="1"/>
</dbReference>
<dbReference type="GO" id="GO:0004497">
    <property type="term" value="F:monooxygenase activity"/>
    <property type="evidence" value="ECO:0007669"/>
    <property type="project" value="UniProtKB-KW"/>
</dbReference>
<comment type="caution">
    <text evidence="2">The sequence shown here is derived from an EMBL/GenBank/DDBJ whole genome shotgun (WGS) entry which is preliminary data.</text>
</comment>
<dbReference type="InterPro" id="IPR050744">
    <property type="entry name" value="AI-2_Isomerase_LsrG"/>
</dbReference>
<accession>A0A7Y7ITR8</accession>
<dbReference type="PANTHER" id="PTHR33336:SF3">
    <property type="entry name" value="ABM DOMAIN-CONTAINING PROTEIN"/>
    <property type="match status" value="1"/>
</dbReference>
<name>A0A7Y7ITR8_9PROT</name>
<sequence length="108" mass="12898">MDRKPFTILVGINLKPGYAQEFLALLDDIIEPMRREESFIDVVALQNQDDPDSIVLYETWLDRHEFETVQRKRDYRRAYEERLPQILREPRTITFFDAVRDVRASQPA</sequence>
<evidence type="ECO:0000313" key="3">
    <source>
        <dbReference type="Proteomes" id="UP000534870"/>
    </source>
</evidence>
<protein>
    <submittedName>
        <fullName evidence="2">Antibiotic biosynthesis monooxygenase</fullName>
    </submittedName>
</protein>
<reference evidence="2 3" key="1">
    <citation type="submission" date="2020-06" db="EMBL/GenBank/DDBJ databases">
        <title>Description of novel acetic acid bacteria.</title>
        <authorList>
            <person name="Sombolestani A."/>
        </authorList>
    </citation>
    <scope>NUCLEOTIDE SEQUENCE [LARGE SCALE GENOMIC DNA]</scope>
    <source>
        <strain evidence="2 3">LMG 31431</strain>
    </source>
</reference>
<dbReference type="PANTHER" id="PTHR33336">
    <property type="entry name" value="QUINOL MONOOXYGENASE YGIN-RELATED"/>
    <property type="match status" value="1"/>
</dbReference>
<dbReference type="AlphaFoldDB" id="A0A7Y7ITR8"/>
<keyword evidence="2" id="KW-0503">Monooxygenase</keyword>
<dbReference type="SUPFAM" id="SSF54909">
    <property type="entry name" value="Dimeric alpha+beta barrel"/>
    <property type="match status" value="1"/>
</dbReference>
<organism evidence="2 3">
    <name type="scientific">Nguyenibacter vanlangensis</name>
    <dbReference type="NCBI Taxonomy" id="1216886"/>
    <lineage>
        <taxon>Bacteria</taxon>
        <taxon>Pseudomonadati</taxon>
        <taxon>Pseudomonadota</taxon>
        <taxon>Alphaproteobacteria</taxon>
        <taxon>Acetobacterales</taxon>
        <taxon>Acetobacteraceae</taxon>
        <taxon>Nguyenibacter</taxon>
    </lineage>
</organism>
<evidence type="ECO:0000313" key="2">
    <source>
        <dbReference type="EMBL" id="NVN09631.1"/>
    </source>
</evidence>
<feature type="domain" description="ABM" evidence="1">
    <location>
        <begin position="6"/>
        <end position="95"/>
    </location>
</feature>
<proteinExistence type="predicted"/>
<dbReference type="InterPro" id="IPR011008">
    <property type="entry name" value="Dimeric_a/b-barrel"/>
</dbReference>
<dbReference type="PROSITE" id="PS51725">
    <property type="entry name" value="ABM"/>
    <property type="match status" value="1"/>
</dbReference>
<dbReference type="EMBL" id="JABXXP010000002">
    <property type="protein sequence ID" value="NVN09631.1"/>
    <property type="molecule type" value="Genomic_DNA"/>
</dbReference>